<dbReference type="EMBL" id="JACHIA010000002">
    <property type="protein sequence ID" value="MBB6069200.1"/>
    <property type="molecule type" value="Genomic_DNA"/>
</dbReference>
<evidence type="ECO:0000313" key="2">
    <source>
        <dbReference type="Proteomes" id="UP000582837"/>
    </source>
</evidence>
<accession>A0A841GQ98</accession>
<evidence type="ECO:0000313" key="1">
    <source>
        <dbReference type="EMBL" id="MBB6069200.1"/>
    </source>
</evidence>
<dbReference type="Proteomes" id="UP000582837">
    <property type="component" value="Unassembled WGS sequence"/>
</dbReference>
<name>A0A841GQ98_9BACT</name>
<proteinExistence type="predicted"/>
<reference evidence="1 2" key="1">
    <citation type="submission" date="2020-08" db="EMBL/GenBank/DDBJ databases">
        <title>Genomic Encyclopedia of Type Strains, Phase IV (KMG-IV): sequencing the most valuable type-strain genomes for metagenomic binning, comparative biology and taxonomic classification.</title>
        <authorList>
            <person name="Goeker M."/>
        </authorList>
    </citation>
    <scope>NUCLEOTIDE SEQUENCE [LARGE SCALE GENOMIC DNA]</scope>
    <source>
        <strain evidence="1 2">DSM 29007</strain>
    </source>
</reference>
<organism evidence="1 2">
    <name type="scientific">Longimicrobium terrae</name>
    <dbReference type="NCBI Taxonomy" id="1639882"/>
    <lineage>
        <taxon>Bacteria</taxon>
        <taxon>Pseudomonadati</taxon>
        <taxon>Gemmatimonadota</taxon>
        <taxon>Longimicrobiia</taxon>
        <taxon>Longimicrobiales</taxon>
        <taxon>Longimicrobiaceae</taxon>
        <taxon>Longimicrobium</taxon>
    </lineage>
</organism>
<comment type="caution">
    <text evidence="1">The sequence shown here is derived from an EMBL/GenBank/DDBJ whole genome shotgun (WGS) entry which is preliminary data.</text>
</comment>
<dbReference type="RefSeq" id="WP_183685507.1">
    <property type="nucleotide sequence ID" value="NZ_JABDTL010000002.1"/>
</dbReference>
<keyword evidence="2" id="KW-1185">Reference proteome</keyword>
<dbReference type="AlphaFoldDB" id="A0A841GQ98"/>
<gene>
    <name evidence="1" type="ORF">HNQ61_000815</name>
</gene>
<protein>
    <submittedName>
        <fullName evidence="1">Uncharacterized protein</fullName>
    </submittedName>
</protein>
<sequence length="72" mass="7589">MAVTNASALVLGEVRARFLSEAAPAVEQLLAVTELPGFGEPGFDHLRDRVHRAALKVAEADATPFSNGLRGC</sequence>